<accession>A0ABW4FID8</accession>
<keyword evidence="1" id="KW-1133">Transmembrane helix</keyword>
<feature type="transmembrane region" description="Helical" evidence="1">
    <location>
        <begin position="12"/>
        <end position="35"/>
    </location>
</feature>
<dbReference type="EMBL" id="JBHUCP010000007">
    <property type="protein sequence ID" value="MFD1530059.1"/>
    <property type="molecule type" value="Genomic_DNA"/>
</dbReference>
<sequence length="134" mass="13778">MATQPRTGSVELTLGRVLSALFLLAMGAIHLYLVFQGAGGLIGVLFVLNAIGGLVLAIAMVTAPRRFLPTASVLSLLCLAGTLLALVLALTVGLFGIRQQIGGELVVTTLVVESIGTLVLAVTTALVLRTRRGA</sequence>
<proteinExistence type="predicted"/>
<dbReference type="Proteomes" id="UP001597145">
    <property type="component" value="Unassembled WGS sequence"/>
</dbReference>
<reference evidence="3" key="1">
    <citation type="journal article" date="2019" name="Int. J. Syst. Evol. Microbiol.">
        <title>The Global Catalogue of Microorganisms (GCM) 10K type strain sequencing project: providing services to taxonomists for standard genome sequencing and annotation.</title>
        <authorList>
            <consortium name="The Broad Institute Genomics Platform"/>
            <consortium name="The Broad Institute Genome Sequencing Center for Infectious Disease"/>
            <person name="Wu L."/>
            <person name="Ma J."/>
        </authorList>
    </citation>
    <scope>NUCLEOTIDE SEQUENCE [LARGE SCALE GENOMIC DNA]</scope>
    <source>
        <strain evidence="3">JCM 12165</strain>
    </source>
</reference>
<keyword evidence="3" id="KW-1185">Reference proteome</keyword>
<evidence type="ECO:0000313" key="3">
    <source>
        <dbReference type="Proteomes" id="UP001597145"/>
    </source>
</evidence>
<dbReference type="RefSeq" id="WP_343976625.1">
    <property type="nucleotide sequence ID" value="NZ_BAAAJG010000008.1"/>
</dbReference>
<name>A0ABW4FID8_9PSEU</name>
<feature type="transmembrane region" description="Helical" evidence="1">
    <location>
        <begin position="41"/>
        <end position="61"/>
    </location>
</feature>
<keyword evidence="1" id="KW-0472">Membrane</keyword>
<comment type="caution">
    <text evidence="2">The sequence shown here is derived from an EMBL/GenBank/DDBJ whole genome shotgun (WGS) entry which is preliminary data.</text>
</comment>
<evidence type="ECO:0000313" key="2">
    <source>
        <dbReference type="EMBL" id="MFD1530059.1"/>
    </source>
</evidence>
<feature type="transmembrane region" description="Helical" evidence="1">
    <location>
        <begin position="73"/>
        <end position="97"/>
    </location>
</feature>
<evidence type="ECO:0000256" key="1">
    <source>
        <dbReference type="SAM" id="Phobius"/>
    </source>
</evidence>
<organism evidence="2 3">
    <name type="scientific">Pseudonocardia aurantiaca</name>
    <dbReference type="NCBI Taxonomy" id="75290"/>
    <lineage>
        <taxon>Bacteria</taxon>
        <taxon>Bacillati</taxon>
        <taxon>Actinomycetota</taxon>
        <taxon>Actinomycetes</taxon>
        <taxon>Pseudonocardiales</taxon>
        <taxon>Pseudonocardiaceae</taxon>
        <taxon>Pseudonocardia</taxon>
    </lineage>
</organism>
<feature type="transmembrane region" description="Helical" evidence="1">
    <location>
        <begin position="109"/>
        <end position="128"/>
    </location>
</feature>
<protein>
    <submittedName>
        <fullName evidence="2">Uncharacterized protein</fullName>
    </submittedName>
</protein>
<gene>
    <name evidence="2" type="ORF">ACFSCY_11450</name>
</gene>
<keyword evidence="1" id="KW-0812">Transmembrane</keyword>